<comment type="caution">
    <text evidence="1">The sequence shown here is derived from an EMBL/GenBank/DDBJ whole genome shotgun (WGS) entry which is preliminary data.</text>
</comment>
<accession>A0A081B799</accession>
<reference evidence="1 2" key="1">
    <citation type="submission" date="2014-07" db="EMBL/GenBank/DDBJ databases">
        <title>Tepidicaulis marinum gen. nov., sp. nov., a novel marine bacterium denitrifying nitrate to nitrous oxide strictly under microaerobic conditions.</title>
        <authorList>
            <person name="Takeuchi M."/>
            <person name="Yamagishi T."/>
            <person name="Kamagata Y."/>
            <person name="Oshima K."/>
            <person name="Hattori M."/>
            <person name="Katayama T."/>
            <person name="Hanada S."/>
            <person name="Tamaki H."/>
            <person name="Marumo K."/>
            <person name="Maeda H."/>
            <person name="Nedachi M."/>
            <person name="Iwasaki W."/>
            <person name="Suwa Y."/>
            <person name="Sakata S."/>
        </authorList>
    </citation>
    <scope>NUCLEOTIDE SEQUENCE [LARGE SCALE GENOMIC DNA]</scope>
    <source>
        <strain evidence="1 2">MA2</strain>
    </source>
</reference>
<dbReference type="Proteomes" id="UP000028702">
    <property type="component" value="Unassembled WGS sequence"/>
</dbReference>
<protein>
    <submittedName>
        <fullName evidence="1">Uncharacterized protein</fullName>
    </submittedName>
</protein>
<keyword evidence="2" id="KW-1185">Reference proteome</keyword>
<proteinExistence type="predicted"/>
<evidence type="ECO:0000313" key="1">
    <source>
        <dbReference type="EMBL" id="GAK43917.1"/>
    </source>
</evidence>
<name>A0A081B799_9HYPH</name>
<gene>
    <name evidence="1" type="ORF">M2A_0416</name>
</gene>
<dbReference type="AlphaFoldDB" id="A0A081B799"/>
<sequence>MEVAINGDDMSVRFLEENESRLRSAIENIKDETIIGEIQDHISATDTGED</sequence>
<evidence type="ECO:0000313" key="2">
    <source>
        <dbReference type="Proteomes" id="UP000028702"/>
    </source>
</evidence>
<organism evidence="1 2">
    <name type="scientific">Tepidicaulis marinus</name>
    <dbReference type="NCBI Taxonomy" id="1333998"/>
    <lineage>
        <taxon>Bacteria</taxon>
        <taxon>Pseudomonadati</taxon>
        <taxon>Pseudomonadota</taxon>
        <taxon>Alphaproteobacteria</taxon>
        <taxon>Hyphomicrobiales</taxon>
        <taxon>Parvibaculaceae</taxon>
        <taxon>Tepidicaulis</taxon>
    </lineage>
</organism>
<dbReference type="EMBL" id="BBIO01000001">
    <property type="protein sequence ID" value="GAK43917.1"/>
    <property type="molecule type" value="Genomic_DNA"/>
</dbReference>